<evidence type="ECO:0000313" key="5">
    <source>
        <dbReference type="Proteomes" id="UP001517247"/>
    </source>
</evidence>
<sequence>MTLVKFNGDQKGKRGLMPAMNNVFDSIFADGFFNEQGAKMVSAVNVLEAVDHFKIELAAPGLQKEDFKVSLDRNLLSISVEKEEKSDGEGERFTRREFSFHSFVRTFSLPETADQQAITAKYEDGLLKVKVAKKEEAKLLTRQIEIS</sequence>
<dbReference type="RefSeq" id="WP_138723761.1">
    <property type="nucleotide sequence ID" value="NZ_SSHJ02000007.1"/>
</dbReference>
<evidence type="ECO:0000259" key="3">
    <source>
        <dbReference type="PROSITE" id="PS01031"/>
    </source>
</evidence>
<comment type="caution">
    <text evidence="4">The sequence shown here is derived from an EMBL/GenBank/DDBJ whole genome shotgun (WGS) entry which is preliminary data.</text>
</comment>
<dbReference type="SUPFAM" id="SSF49764">
    <property type="entry name" value="HSP20-like chaperones"/>
    <property type="match status" value="1"/>
</dbReference>
<protein>
    <submittedName>
        <fullName evidence="4">Hsp20/alpha crystallin family protein</fullName>
    </submittedName>
</protein>
<accession>A0ABW9J9V9</accession>
<evidence type="ECO:0000256" key="1">
    <source>
        <dbReference type="PROSITE-ProRule" id="PRU00285"/>
    </source>
</evidence>
<name>A0ABW9J9V9_9SPHI</name>
<dbReference type="Proteomes" id="UP001517247">
    <property type="component" value="Unassembled WGS sequence"/>
</dbReference>
<dbReference type="PROSITE" id="PS01031">
    <property type="entry name" value="SHSP"/>
    <property type="match status" value="1"/>
</dbReference>
<gene>
    <name evidence="4" type="ORF">E6A44_013875</name>
</gene>
<dbReference type="CDD" id="cd06464">
    <property type="entry name" value="ACD_sHsps-like"/>
    <property type="match status" value="1"/>
</dbReference>
<dbReference type="EMBL" id="SSHJ02000007">
    <property type="protein sequence ID" value="MFN0256672.1"/>
    <property type="molecule type" value="Genomic_DNA"/>
</dbReference>
<dbReference type="Gene3D" id="2.60.40.790">
    <property type="match status" value="1"/>
</dbReference>
<organism evidence="4 5">
    <name type="scientific">Pedobacter ureilyticus</name>
    <dbReference type="NCBI Taxonomy" id="1393051"/>
    <lineage>
        <taxon>Bacteria</taxon>
        <taxon>Pseudomonadati</taxon>
        <taxon>Bacteroidota</taxon>
        <taxon>Sphingobacteriia</taxon>
        <taxon>Sphingobacteriales</taxon>
        <taxon>Sphingobacteriaceae</taxon>
        <taxon>Pedobacter</taxon>
    </lineage>
</organism>
<dbReference type="InterPro" id="IPR002068">
    <property type="entry name" value="A-crystallin/Hsp20_dom"/>
</dbReference>
<dbReference type="PANTHER" id="PTHR11527">
    <property type="entry name" value="HEAT-SHOCK PROTEIN 20 FAMILY MEMBER"/>
    <property type="match status" value="1"/>
</dbReference>
<dbReference type="Pfam" id="PF00011">
    <property type="entry name" value="HSP20"/>
    <property type="match status" value="1"/>
</dbReference>
<dbReference type="InterPro" id="IPR031107">
    <property type="entry name" value="Small_HSP"/>
</dbReference>
<evidence type="ECO:0000313" key="4">
    <source>
        <dbReference type="EMBL" id="MFN0256672.1"/>
    </source>
</evidence>
<dbReference type="InterPro" id="IPR008978">
    <property type="entry name" value="HSP20-like_chaperone"/>
</dbReference>
<evidence type="ECO:0000256" key="2">
    <source>
        <dbReference type="RuleBase" id="RU003616"/>
    </source>
</evidence>
<proteinExistence type="inferred from homology"/>
<comment type="similarity">
    <text evidence="1 2">Belongs to the small heat shock protein (HSP20) family.</text>
</comment>
<reference evidence="4 5" key="1">
    <citation type="submission" date="2024-12" db="EMBL/GenBank/DDBJ databases">
        <authorList>
            <person name="Hu S."/>
        </authorList>
    </citation>
    <scope>NUCLEOTIDE SEQUENCE [LARGE SCALE GENOMIC DNA]</scope>
    <source>
        <strain evidence="4 5">THG-T11</strain>
    </source>
</reference>
<keyword evidence="5" id="KW-1185">Reference proteome</keyword>
<feature type="domain" description="SHSP" evidence="3">
    <location>
        <begin position="35"/>
        <end position="147"/>
    </location>
</feature>